<organism evidence="3 4">
    <name type="scientific">Vanessa tameamea</name>
    <name type="common">Kamehameha butterfly</name>
    <dbReference type="NCBI Taxonomy" id="334116"/>
    <lineage>
        <taxon>Eukaryota</taxon>
        <taxon>Metazoa</taxon>
        <taxon>Ecdysozoa</taxon>
        <taxon>Arthropoda</taxon>
        <taxon>Hexapoda</taxon>
        <taxon>Insecta</taxon>
        <taxon>Pterygota</taxon>
        <taxon>Neoptera</taxon>
        <taxon>Endopterygota</taxon>
        <taxon>Lepidoptera</taxon>
        <taxon>Glossata</taxon>
        <taxon>Ditrysia</taxon>
        <taxon>Papilionoidea</taxon>
        <taxon>Nymphalidae</taxon>
        <taxon>Nymphalinae</taxon>
        <taxon>Vanessa</taxon>
    </lineage>
</organism>
<dbReference type="OMA" id="AKCPQRF"/>
<dbReference type="OrthoDB" id="7471224at2759"/>
<keyword evidence="1" id="KW-0863">Zinc-finger</keyword>
<dbReference type="Proteomes" id="UP001652626">
    <property type="component" value="Chromosome 27"/>
</dbReference>
<dbReference type="PROSITE" id="PS50157">
    <property type="entry name" value="ZINC_FINGER_C2H2_2"/>
    <property type="match status" value="1"/>
</dbReference>
<evidence type="ECO:0000313" key="3">
    <source>
        <dbReference type="Proteomes" id="UP001652626"/>
    </source>
</evidence>
<accession>A0A8B8HGH6</accession>
<reference evidence="4" key="1">
    <citation type="submission" date="2025-08" db="UniProtKB">
        <authorList>
            <consortium name="RefSeq"/>
        </authorList>
    </citation>
    <scope>IDENTIFICATION</scope>
    <source>
        <tissue evidence="4">Whole body</tissue>
    </source>
</reference>
<dbReference type="PROSITE" id="PS00028">
    <property type="entry name" value="ZINC_FINGER_C2H2_1"/>
    <property type="match status" value="1"/>
</dbReference>
<dbReference type="GO" id="GO:0008270">
    <property type="term" value="F:zinc ion binding"/>
    <property type="evidence" value="ECO:0007669"/>
    <property type="project" value="UniProtKB-KW"/>
</dbReference>
<proteinExistence type="predicted"/>
<dbReference type="InterPro" id="IPR013087">
    <property type="entry name" value="Znf_C2H2_type"/>
</dbReference>
<evidence type="ECO:0000259" key="2">
    <source>
        <dbReference type="PROSITE" id="PS50157"/>
    </source>
</evidence>
<dbReference type="GeneID" id="113391981"/>
<evidence type="ECO:0000313" key="4">
    <source>
        <dbReference type="RefSeq" id="XP_026483933.2"/>
    </source>
</evidence>
<gene>
    <name evidence="4" type="primary">LOC113391981</name>
</gene>
<keyword evidence="1" id="KW-0862">Zinc</keyword>
<name>A0A8B8HGH6_VANTA</name>
<dbReference type="AlphaFoldDB" id="A0A8B8HGH6"/>
<keyword evidence="3" id="KW-1185">Reference proteome</keyword>
<protein>
    <submittedName>
        <fullName evidence="4">Uncharacterized protein LOC113391981</fullName>
    </submittedName>
</protein>
<feature type="domain" description="C2H2-type" evidence="2">
    <location>
        <begin position="159"/>
        <end position="186"/>
    </location>
</feature>
<keyword evidence="1" id="KW-0479">Metal-binding</keyword>
<evidence type="ECO:0000256" key="1">
    <source>
        <dbReference type="PROSITE-ProRule" id="PRU00042"/>
    </source>
</evidence>
<sequence>MSATSALENNEDLENVPLVRMEDVQPDRSSEMYIVNKNELLETCVVDDAQYEDVCVNDEELEEDSNIGSMVSVQSEEIVGVDDNDNPELIVPEVLTPVTREVPLTIIVERAEVKQNPDSWPTLEILPGGVIKHAEKYEGDLASLYQSGDIENEGEDLMYACAKCPQRFKFLFCLVKHVKWHEDQKKKEKAPDIHKNKSSEKNYICLHTNKRKVISKLKTKCKVPKRS</sequence>
<dbReference type="RefSeq" id="XP_026483933.2">
    <property type="nucleotide sequence ID" value="XM_026628148.2"/>
</dbReference>